<feature type="region of interest" description="Disordered" evidence="1">
    <location>
        <begin position="82"/>
        <end position="113"/>
    </location>
</feature>
<dbReference type="OrthoDB" id="10465655at2759"/>
<feature type="region of interest" description="Disordered" evidence="1">
    <location>
        <begin position="1"/>
        <end position="26"/>
    </location>
</feature>
<name>A0A9P0H2S5_NEZVI</name>
<evidence type="ECO:0000313" key="3">
    <source>
        <dbReference type="Proteomes" id="UP001152798"/>
    </source>
</evidence>
<gene>
    <name evidence="2" type="ORF">NEZAVI_LOCUS2474</name>
</gene>
<reference evidence="2" key="1">
    <citation type="submission" date="2022-01" db="EMBL/GenBank/DDBJ databases">
        <authorList>
            <person name="King R."/>
        </authorList>
    </citation>
    <scope>NUCLEOTIDE SEQUENCE</scope>
</reference>
<evidence type="ECO:0000256" key="1">
    <source>
        <dbReference type="SAM" id="MobiDB-lite"/>
    </source>
</evidence>
<sequence length="180" mass="20088">MPQSWSISKSNRALSTNEGAEEEETKGMTRGWLLLIASAAASQRGHYIVDYQRLPLYQEFYLSPGVYRPLFTGRQDAVVQSRAVADSKEEQQPGPPVAQALQQQVSGESHEAHVVEAAPAAEVQEQQAVQEQQQQVVQAQQQQAVRDEQHIPQQQAVHSLPVLQYSNSMTPDGSYSYKWV</sequence>
<dbReference type="Proteomes" id="UP001152798">
    <property type="component" value="Chromosome 1"/>
</dbReference>
<accession>A0A9P0H2S5</accession>
<organism evidence="2 3">
    <name type="scientific">Nezara viridula</name>
    <name type="common">Southern green stink bug</name>
    <name type="synonym">Cimex viridulus</name>
    <dbReference type="NCBI Taxonomy" id="85310"/>
    <lineage>
        <taxon>Eukaryota</taxon>
        <taxon>Metazoa</taxon>
        <taxon>Ecdysozoa</taxon>
        <taxon>Arthropoda</taxon>
        <taxon>Hexapoda</taxon>
        <taxon>Insecta</taxon>
        <taxon>Pterygota</taxon>
        <taxon>Neoptera</taxon>
        <taxon>Paraneoptera</taxon>
        <taxon>Hemiptera</taxon>
        <taxon>Heteroptera</taxon>
        <taxon>Panheteroptera</taxon>
        <taxon>Pentatomomorpha</taxon>
        <taxon>Pentatomoidea</taxon>
        <taxon>Pentatomidae</taxon>
        <taxon>Pentatominae</taxon>
        <taxon>Nezara</taxon>
    </lineage>
</organism>
<dbReference type="EMBL" id="OV725077">
    <property type="protein sequence ID" value="CAH1391455.1"/>
    <property type="molecule type" value="Genomic_DNA"/>
</dbReference>
<proteinExistence type="predicted"/>
<protein>
    <submittedName>
        <fullName evidence="2">Uncharacterized protein</fullName>
    </submittedName>
</protein>
<dbReference type="AlphaFoldDB" id="A0A9P0H2S5"/>
<evidence type="ECO:0000313" key="2">
    <source>
        <dbReference type="EMBL" id="CAH1391455.1"/>
    </source>
</evidence>
<feature type="compositionally biased region" description="Polar residues" evidence="1">
    <location>
        <begin position="1"/>
        <end position="18"/>
    </location>
</feature>
<keyword evidence="3" id="KW-1185">Reference proteome</keyword>